<dbReference type="InterPro" id="IPR011990">
    <property type="entry name" value="TPR-like_helical_dom_sf"/>
</dbReference>
<dbReference type="PANTHER" id="PTHR11102">
    <property type="entry name" value="SEL-1-LIKE PROTEIN"/>
    <property type="match status" value="1"/>
</dbReference>
<protein>
    <submittedName>
        <fullName evidence="1">Secretory immunoglobulin A-binding protein EsiB</fullName>
    </submittedName>
</protein>
<comment type="caution">
    <text evidence="1">The sequence shown here is derived from an EMBL/GenBank/DDBJ whole genome shotgun (WGS) entry which is preliminary data.</text>
</comment>
<dbReference type="SUPFAM" id="SSF81901">
    <property type="entry name" value="HCP-like"/>
    <property type="match status" value="1"/>
</dbReference>
<accession>A0A433SHM9</accession>
<dbReference type="SMART" id="SM00671">
    <property type="entry name" value="SEL1"/>
    <property type="match status" value="2"/>
</dbReference>
<dbReference type="InterPro" id="IPR050767">
    <property type="entry name" value="Sel1_AlgK"/>
</dbReference>
<dbReference type="RefSeq" id="WP_126978181.1">
    <property type="nucleotide sequence ID" value="NZ_CAWUGC010000006.1"/>
</dbReference>
<name>A0A433SHM9_9BURK</name>
<evidence type="ECO:0000313" key="1">
    <source>
        <dbReference type="EMBL" id="RUS68216.1"/>
    </source>
</evidence>
<dbReference type="AlphaFoldDB" id="A0A433SHM9"/>
<gene>
    <name evidence="1" type="primary">esiB_2</name>
    <name evidence="1" type="ORF">CUZ56_00703</name>
</gene>
<dbReference type="InterPro" id="IPR006597">
    <property type="entry name" value="Sel1-like"/>
</dbReference>
<dbReference type="OrthoDB" id="5365194at2"/>
<keyword evidence="2" id="KW-1185">Reference proteome</keyword>
<dbReference type="PANTHER" id="PTHR11102:SF160">
    <property type="entry name" value="ERAD-ASSOCIATED E3 UBIQUITIN-PROTEIN LIGASE COMPONENT HRD3"/>
    <property type="match status" value="1"/>
</dbReference>
<reference evidence="1 2" key="1">
    <citation type="submission" date="2018-01" db="EMBL/GenBank/DDBJ databases">
        <title>Saezia sanguinis gen. nov., sp. nov., in the order Burkholderiales isolated from human blood.</title>
        <authorList>
            <person name="Medina-Pascual M.J."/>
            <person name="Valdezate S."/>
            <person name="Monzon S."/>
            <person name="Cuesta I."/>
            <person name="Carrasco G."/>
            <person name="Villalon P."/>
            <person name="Saez-Nieto J.A."/>
        </authorList>
    </citation>
    <scope>NUCLEOTIDE SEQUENCE [LARGE SCALE GENOMIC DNA]</scope>
    <source>
        <strain evidence="1 2">CNM695-12</strain>
    </source>
</reference>
<organism evidence="1 2">
    <name type="scientific">Saezia sanguinis</name>
    <dbReference type="NCBI Taxonomy" id="1965230"/>
    <lineage>
        <taxon>Bacteria</taxon>
        <taxon>Pseudomonadati</taxon>
        <taxon>Pseudomonadota</taxon>
        <taxon>Betaproteobacteria</taxon>
        <taxon>Burkholderiales</taxon>
        <taxon>Saeziaceae</taxon>
        <taxon>Saezia</taxon>
    </lineage>
</organism>
<dbReference type="Gene3D" id="1.25.40.10">
    <property type="entry name" value="Tetratricopeptide repeat domain"/>
    <property type="match status" value="1"/>
</dbReference>
<proteinExistence type="predicted"/>
<evidence type="ECO:0000313" key="2">
    <source>
        <dbReference type="Proteomes" id="UP000286947"/>
    </source>
</evidence>
<sequence>MDKQDLIALLKQADSGDAEAQNRLGALFATGGKEYHRAAVYYYAQACKQGHTEAKWNLATMLWAGEGIAADRTLALLLIIDAAENGHDSACKFLAEGYAQGHLDGYTGLEVDLALSEKWERKFKKVCARADTLTSFSDHIDVETILGNHFAKPDKDSCMRLCA</sequence>
<dbReference type="EMBL" id="PQSP01000001">
    <property type="protein sequence ID" value="RUS68216.1"/>
    <property type="molecule type" value="Genomic_DNA"/>
</dbReference>
<dbReference type="Proteomes" id="UP000286947">
    <property type="component" value="Unassembled WGS sequence"/>
</dbReference>